<keyword evidence="3" id="KW-0547">Nucleotide-binding</keyword>
<dbReference type="FunFam" id="3.40.50.300:FF:000638">
    <property type="entry name" value="Transmembrane GTPase Fzo1, putative"/>
    <property type="match status" value="1"/>
</dbReference>
<dbReference type="GO" id="GO:0160189">
    <property type="term" value="C:peroxisomal-mitochondrial contact site"/>
    <property type="evidence" value="ECO:0007669"/>
    <property type="project" value="EnsemblFungi"/>
</dbReference>
<dbReference type="Pfam" id="PF00350">
    <property type="entry name" value="Dynamin_N"/>
    <property type="match status" value="1"/>
</dbReference>
<dbReference type="InterPro" id="IPR027417">
    <property type="entry name" value="P-loop_NTPase"/>
</dbReference>
<proteinExistence type="predicted"/>
<keyword evidence="7" id="KW-0175">Coiled coil</keyword>
<comment type="catalytic activity">
    <reaction evidence="11">
        <text>GTP + H2O = GDP + phosphate + H(+)</text>
        <dbReference type="Rhea" id="RHEA:19669"/>
        <dbReference type="ChEBI" id="CHEBI:15377"/>
        <dbReference type="ChEBI" id="CHEBI:15378"/>
        <dbReference type="ChEBI" id="CHEBI:37565"/>
        <dbReference type="ChEBI" id="CHEBI:43474"/>
        <dbReference type="ChEBI" id="CHEBI:58189"/>
    </reaction>
</comment>
<sequence length="847" mass="96138">MSQKSFDTRSNQEKARSSQDEHEDDAETVAPSRVSYSRSQGSFIVDEGSLYDDDDDASTMVSGNVHTMKPGNSSNAGHRRSLSNERLLSTQLSQMNYNNNRVSLDRAILQVQDLLQQINVENEARPIHLPRDEEDVNRLHVLKLNIKIDGNYSERNGFNLDKEASAKLFSSQIRLSLNHLTSLQKRVDDVSSKVFITGDVNTGKSNFCNSLLKRRILPEDQLPCTNVFCEILEARDNNNIEEVHALTTEKARTVKGAIDIYNIRDKSTYEIHSLQALPDLVQESERYVLLKIYIKDDKRPPETSLLRNGTVDISLIDSPGLNMDSVQTAEVMSRQEEIDLVIFVVNAENQLTLSAKDFISLASKEKKFMFFVVKKFDRIRDKQRCKELILKQIRNLSPETHKSSSQFIHFLSDNGGGPGGDPYDDPDDDFPPNPDFDHLENSLRNFVLKKRSISKLLPAKTYLCKILSDVAKISRLNMEVYQKEDDALNDELSQLRPEVAKVTAHCNELAESADKISEETVASAHQFTRQAIRNSLEVPLSEFPKYQGISQIQNFIFQTEQFIKDQVMNAIVASETYAKGQTEQCVEEINALGKNELGDDFMSNRFFKSDLMFSKKRHLSVKRLSIPLTVTDFFAPSWSGLVEYLSCGFVPPTHGQLPDFESKPDESPSVTNALGLRNYSVTQYWTKPSLVFTSKLPTLALYSFGSVKVLRDVVLHGVQSFSWHTFKRVSGSLLLLGGLLGAVYLIHDLPRALPQNLSIKYRNTLEQKEYAHINAERVSREVREVLKIPIREILKSCELVIDKKQAVKKDLETKLANNALSTKFFRQLLERATSQREIVERINLDVD</sequence>
<dbReference type="GO" id="GO:0048312">
    <property type="term" value="P:intracellular distribution of mitochondria"/>
    <property type="evidence" value="ECO:0007669"/>
    <property type="project" value="EnsemblFungi"/>
</dbReference>
<dbReference type="AlphaFoldDB" id="G8ZMK4"/>
<dbReference type="HOGENOM" id="CLU_011752_0_0_1"/>
<keyword evidence="15" id="KW-1185">Reference proteome</keyword>
<feature type="region of interest" description="Disordered" evidence="12">
    <location>
        <begin position="1"/>
        <end position="39"/>
    </location>
</feature>
<organism evidence="14 15">
    <name type="scientific">Torulaspora delbrueckii</name>
    <name type="common">Yeast</name>
    <name type="synonym">Candida colliculosa</name>
    <dbReference type="NCBI Taxonomy" id="4950"/>
    <lineage>
        <taxon>Eukaryota</taxon>
        <taxon>Fungi</taxon>
        <taxon>Dikarya</taxon>
        <taxon>Ascomycota</taxon>
        <taxon>Saccharomycotina</taxon>
        <taxon>Saccharomycetes</taxon>
        <taxon>Saccharomycetales</taxon>
        <taxon>Saccharomycetaceae</taxon>
        <taxon>Torulaspora</taxon>
    </lineage>
</organism>
<keyword evidence="9" id="KW-0342">GTP-binding</keyword>
<evidence type="ECO:0000256" key="1">
    <source>
        <dbReference type="ARBA" id="ARBA00004374"/>
    </source>
</evidence>
<evidence type="ECO:0000256" key="9">
    <source>
        <dbReference type="ARBA" id="ARBA00023134"/>
    </source>
</evidence>
<evidence type="ECO:0000256" key="6">
    <source>
        <dbReference type="ARBA" id="ARBA00022989"/>
    </source>
</evidence>
<keyword evidence="5" id="KW-0378">Hydrolase</keyword>
<keyword evidence="2" id="KW-0812">Transmembrane</keyword>
<evidence type="ECO:0000256" key="12">
    <source>
        <dbReference type="SAM" id="MobiDB-lite"/>
    </source>
</evidence>
<feature type="domain" description="Dynamin-type G" evidence="13">
    <location>
        <begin position="188"/>
        <end position="458"/>
    </location>
</feature>
<keyword evidence="10" id="KW-0472">Membrane</keyword>
<dbReference type="GO" id="GO:0005777">
    <property type="term" value="C:peroxisome"/>
    <property type="evidence" value="ECO:0007669"/>
    <property type="project" value="EnsemblFungi"/>
</dbReference>
<dbReference type="PROSITE" id="PS51718">
    <property type="entry name" value="G_DYNAMIN_2"/>
    <property type="match status" value="1"/>
</dbReference>
<dbReference type="FunCoup" id="G8ZMK4">
    <property type="interactions" value="118"/>
</dbReference>
<keyword evidence="4" id="KW-1000">Mitochondrion outer membrane</keyword>
<evidence type="ECO:0000259" key="13">
    <source>
        <dbReference type="PROSITE" id="PS51718"/>
    </source>
</evidence>
<dbReference type="PANTHER" id="PTHR10465:SF0">
    <property type="entry name" value="SARCALUMENIN"/>
    <property type="match status" value="1"/>
</dbReference>
<dbReference type="Gene3D" id="3.40.50.300">
    <property type="entry name" value="P-loop containing nucleotide triphosphate hydrolases"/>
    <property type="match status" value="1"/>
</dbReference>
<evidence type="ECO:0000313" key="14">
    <source>
        <dbReference type="EMBL" id="CCE89848.1"/>
    </source>
</evidence>
<gene>
    <name evidence="14" type="primary">TDEL0A05160</name>
    <name evidence="14" type="ORF">TDEL_0A05160</name>
</gene>
<dbReference type="PANTHER" id="PTHR10465">
    <property type="entry name" value="TRANSMEMBRANE GTPASE FZO1"/>
    <property type="match status" value="1"/>
</dbReference>
<evidence type="ECO:0000256" key="2">
    <source>
        <dbReference type="ARBA" id="ARBA00022692"/>
    </source>
</evidence>
<evidence type="ECO:0000256" key="4">
    <source>
        <dbReference type="ARBA" id="ARBA00022787"/>
    </source>
</evidence>
<dbReference type="EMBL" id="HE616742">
    <property type="protein sequence ID" value="CCE89848.1"/>
    <property type="molecule type" value="Genomic_DNA"/>
</dbReference>
<dbReference type="GO" id="GO:0160190">
    <property type="term" value="F:peroxisome-mitochondrion membrane tether activity"/>
    <property type="evidence" value="ECO:0007669"/>
    <property type="project" value="EnsemblFungi"/>
</dbReference>
<dbReference type="GO" id="GO:0005741">
    <property type="term" value="C:mitochondrial outer membrane"/>
    <property type="evidence" value="ECO:0007669"/>
    <property type="project" value="UniProtKB-SubCell"/>
</dbReference>
<evidence type="ECO:0000256" key="3">
    <source>
        <dbReference type="ARBA" id="ARBA00022741"/>
    </source>
</evidence>
<keyword evidence="8" id="KW-0496">Mitochondrion</keyword>
<dbReference type="InParanoid" id="G8ZMK4"/>
<feature type="compositionally biased region" description="Basic and acidic residues" evidence="12">
    <location>
        <begin position="1"/>
        <end position="20"/>
    </location>
</feature>
<keyword evidence="6" id="KW-1133">Transmembrane helix</keyword>
<dbReference type="RefSeq" id="XP_003679059.1">
    <property type="nucleotide sequence ID" value="XM_003679011.1"/>
</dbReference>
<dbReference type="GO" id="GO:1990626">
    <property type="term" value="P:mitochondrial outer membrane fusion"/>
    <property type="evidence" value="ECO:0007669"/>
    <property type="project" value="EnsemblFungi"/>
</dbReference>
<dbReference type="SUPFAM" id="SSF52540">
    <property type="entry name" value="P-loop containing nucleoside triphosphate hydrolases"/>
    <property type="match status" value="1"/>
</dbReference>
<dbReference type="GeneID" id="11502587"/>
<dbReference type="GO" id="GO:1990627">
    <property type="term" value="P:mitochondrial inner membrane fusion"/>
    <property type="evidence" value="ECO:0007669"/>
    <property type="project" value="EnsemblFungi"/>
</dbReference>
<dbReference type="InterPro" id="IPR045063">
    <property type="entry name" value="Dynamin_N"/>
</dbReference>
<evidence type="ECO:0000313" key="15">
    <source>
        <dbReference type="Proteomes" id="UP000005627"/>
    </source>
</evidence>
<evidence type="ECO:0000256" key="8">
    <source>
        <dbReference type="ARBA" id="ARBA00023128"/>
    </source>
</evidence>
<dbReference type="GO" id="GO:0005525">
    <property type="term" value="F:GTP binding"/>
    <property type="evidence" value="ECO:0007669"/>
    <property type="project" value="UniProtKB-KW"/>
</dbReference>
<dbReference type="InterPro" id="IPR030381">
    <property type="entry name" value="G_DYNAMIN_dom"/>
</dbReference>
<dbReference type="OrthoDB" id="9984778at2759"/>
<dbReference type="InterPro" id="IPR027094">
    <property type="entry name" value="Mitofusin_fam"/>
</dbReference>
<dbReference type="GO" id="GO:0003924">
    <property type="term" value="F:GTPase activity"/>
    <property type="evidence" value="ECO:0007669"/>
    <property type="project" value="EnsemblFungi"/>
</dbReference>
<reference evidence="14 15" key="1">
    <citation type="journal article" date="2011" name="Proc. Natl. Acad. Sci. U.S.A.">
        <title>Evolutionary erosion of yeast sex chromosomes by mating-type switching accidents.</title>
        <authorList>
            <person name="Gordon J.L."/>
            <person name="Armisen D."/>
            <person name="Proux-Wera E."/>
            <person name="Oheigeartaigh S.S."/>
            <person name="Byrne K.P."/>
            <person name="Wolfe K.H."/>
        </authorList>
    </citation>
    <scope>NUCLEOTIDE SEQUENCE [LARGE SCALE GENOMIC DNA]</scope>
    <source>
        <strain evidence="15">ATCC 10662 / CBS 1146 / NBRC 0425 / NCYC 2629 / NRRL Y-866</strain>
    </source>
</reference>
<dbReference type="eggNOG" id="KOG0448">
    <property type="taxonomic scope" value="Eukaryota"/>
</dbReference>
<evidence type="ECO:0000256" key="11">
    <source>
        <dbReference type="ARBA" id="ARBA00048548"/>
    </source>
</evidence>
<name>G8ZMK4_TORDE</name>
<comment type="subcellular location">
    <subcellularLocation>
        <location evidence="1">Mitochondrion outer membrane</location>
        <topology evidence="1">Multi-pass membrane protein</topology>
    </subcellularLocation>
</comment>
<dbReference type="Proteomes" id="UP000005627">
    <property type="component" value="Chromosome 1"/>
</dbReference>
<evidence type="ECO:0000256" key="7">
    <source>
        <dbReference type="ARBA" id="ARBA00023054"/>
    </source>
</evidence>
<dbReference type="STRING" id="1076872.G8ZMK4"/>
<evidence type="ECO:0000256" key="10">
    <source>
        <dbReference type="ARBA" id="ARBA00023136"/>
    </source>
</evidence>
<evidence type="ECO:0000256" key="5">
    <source>
        <dbReference type="ARBA" id="ARBA00022801"/>
    </source>
</evidence>
<dbReference type="KEGG" id="tdl:TDEL_0A05160"/>
<protein>
    <recommendedName>
        <fullName evidence="13">Dynamin-type G domain-containing protein</fullName>
    </recommendedName>
</protein>
<accession>G8ZMK4</accession>